<dbReference type="GO" id="GO:0003729">
    <property type="term" value="F:mRNA binding"/>
    <property type="evidence" value="ECO:0007669"/>
    <property type="project" value="TreeGrafter"/>
</dbReference>
<dbReference type="Pfam" id="PF02136">
    <property type="entry name" value="NTF2"/>
    <property type="match status" value="2"/>
</dbReference>
<dbReference type="SUPFAM" id="SSF54928">
    <property type="entry name" value="RNA-binding domain, RBD"/>
    <property type="match status" value="1"/>
</dbReference>
<protein>
    <recommendedName>
        <fullName evidence="8">G3BP-like protein</fullName>
    </recommendedName>
</protein>
<feature type="region of interest" description="Disordered" evidence="3">
    <location>
        <begin position="487"/>
        <end position="557"/>
    </location>
</feature>
<dbReference type="InterPro" id="IPR032710">
    <property type="entry name" value="NTF2-like_dom_sf"/>
</dbReference>
<dbReference type="EMBL" id="NMUH01001678">
    <property type="protein sequence ID" value="MQL94460.1"/>
    <property type="molecule type" value="Genomic_DNA"/>
</dbReference>
<evidence type="ECO:0000259" key="5">
    <source>
        <dbReference type="PROSITE" id="PS50177"/>
    </source>
</evidence>
<evidence type="ECO:0000256" key="3">
    <source>
        <dbReference type="SAM" id="MobiDB-lite"/>
    </source>
</evidence>
<dbReference type="PROSITE" id="PS50102">
    <property type="entry name" value="RRM"/>
    <property type="match status" value="1"/>
</dbReference>
<feature type="region of interest" description="Disordered" evidence="3">
    <location>
        <begin position="314"/>
        <end position="347"/>
    </location>
</feature>
<dbReference type="Gene3D" id="3.30.70.330">
    <property type="match status" value="1"/>
</dbReference>
<dbReference type="InterPro" id="IPR039539">
    <property type="entry name" value="Ras_GTPase_bind_prot"/>
</dbReference>
<name>A0A843VLK2_COLES</name>
<dbReference type="InterPro" id="IPR000504">
    <property type="entry name" value="RRM_dom"/>
</dbReference>
<feature type="region of interest" description="Disordered" evidence="3">
    <location>
        <begin position="205"/>
        <end position="266"/>
    </location>
</feature>
<dbReference type="SMART" id="SM00360">
    <property type="entry name" value="RRM"/>
    <property type="match status" value="1"/>
</dbReference>
<organism evidence="6 7">
    <name type="scientific">Colocasia esculenta</name>
    <name type="common">Wild taro</name>
    <name type="synonym">Arum esculentum</name>
    <dbReference type="NCBI Taxonomy" id="4460"/>
    <lineage>
        <taxon>Eukaryota</taxon>
        <taxon>Viridiplantae</taxon>
        <taxon>Streptophyta</taxon>
        <taxon>Embryophyta</taxon>
        <taxon>Tracheophyta</taxon>
        <taxon>Spermatophyta</taxon>
        <taxon>Magnoliopsida</taxon>
        <taxon>Liliopsida</taxon>
        <taxon>Araceae</taxon>
        <taxon>Aroideae</taxon>
        <taxon>Colocasieae</taxon>
        <taxon>Colocasia</taxon>
    </lineage>
</organism>
<dbReference type="Gene3D" id="3.10.450.50">
    <property type="match status" value="1"/>
</dbReference>
<dbReference type="OrthoDB" id="339151at2759"/>
<keyword evidence="1 2" id="KW-0694">RNA-binding</keyword>
<keyword evidence="7" id="KW-1185">Reference proteome</keyword>
<dbReference type="AlphaFoldDB" id="A0A843VLK2"/>
<evidence type="ECO:0008006" key="8">
    <source>
        <dbReference type="Google" id="ProtNLM"/>
    </source>
</evidence>
<evidence type="ECO:0000313" key="7">
    <source>
        <dbReference type="Proteomes" id="UP000652761"/>
    </source>
</evidence>
<accession>A0A843VLK2</accession>
<evidence type="ECO:0000313" key="6">
    <source>
        <dbReference type="EMBL" id="MQL94460.1"/>
    </source>
</evidence>
<dbReference type="GO" id="GO:0005829">
    <property type="term" value="C:cytosol"/>
    <property type="evidence" value="ECO:0007669"/>
    <property type="project" value="TreeGrafter"/>
</dbReference>
<evidence type="ECO:0000259" key="4">
    <source>
        <dbReference type="PROSITE" id="PS50102"/>
    </source>
</evidence>
<dbReference type="PANTHER" id="PTHR10693">
    <property type="entry name" value="RAS GTPASE-ACTIVATING PROTEIN-BINDING PROTEIN"/>
    <property type="match status" value="1"/>
</dbReference>
<feature type="compositionally biased region" description="Polar residues" evidence="3">
    <location>
        <begin position="317"/>
        <end position="344"/>
    </location>
</feature>
<proteinExistence type="predicted"/>
<evidence type="ECO:0000256" key="2">
    <source>
        <dbReference type="PROSITE-ProRule" id="PRU00176"/>
    </source>
</evidence>
<reference evidence="6" key="1">
    <citation type="submission" date="2017-07" db="EMBL/GenBank/DDBJ databases">
        <title>Taro Niue Genome Assembly and Annotation.</title>
        <authorList>
            <person name="Atibalentja N."/>
            <person name="Keating K."/>
            <person name="Fields C.J."/>
        </authorList>
    </citation>
    <scope>NUCLEOTIDE SEQUENCE</scope>
    <source>
        <strain evidence="6">Niue_2</strain>
        <tissue evidence="6">Leaf</tissue>
    </source>
</reference>
<dbReference type="InterPro" id="IPR035979">
    <property type="entry name" value="RBD_domain_sf"/>
</dbReference>
<feature type="domain" description="RRM" evidence="4">
    <location>
        <begin position="366"/>
        <end position="443"/>
    </location>
</feature>
<feature type="domain" description="NTF2" evidence="5">
    <location>
        <begin position="14"/>
        <end position="185"/>
    </location>
</feature>
<evidence type="ECO:0000256" key="1">
    <source>
        <dbReference type="ARBA" id="ARBA00022884"/>
    </source>
</evidence>
<dbReference type="Pfam" id="PF00076">
    <property type="entry name" value="RRM_1"/>
    <property type="match status" value="1"/>
</dbReference>
<dbReference type="InterPro" id="IPR002075">
    <property type="entry name" value="NTF2_dom"/>
</dbReference>
<dbReference type="PROSITE" id="PS50177">
    <property type="entry name" value="NTF2_DOMAIN"/>
    <property type="match status" value="1"/>
</dbReference>
<dbReference type="InterPro" id="IPR018222">
    <property type="entry name" value="Nuclear_transport_factor_2_euk"/>
</dbReference>
<dbReference type="CDD" id="cd00590">
    <property type="entry name" value="RRM_SF"/>
    <property type="match status" value="1"/>
</dbReference>
<feature type="compositionally biased region" description="Acidic residues" evidence="3">
    <location>
        <begin position="257"/>
        <end position="266"/>
    </location>
</feature>
<gene>
    <name evidence="6" type="ORF">Taro_027110</name>
</gene>
<dbReference type="CDD" id="cd00780">
    <property type="entry name" value="NTF2"/>
    <property type="match status" value="1"/>
</dbReference>
<dbReference type="Proteomes" id="UP000652761">
    <property type="component" value="Unassembled WGS sequence"/>
</dbReference>
<sequence>MATAYVRPVSAIQVGSYFVRQYYQVLQQQPDFVHQFYTDLSTMMHIDGSMTETASGMLCCIWLIAVLENFQVVNRYLKAKIVNRLCQPLKAAILNNPTIGTSYLEHIHADLLELLQIHALIMSLKFTGIEIKTAHSLESWNSGVLVMVSGLVQTKEFSSRRGFVQTFFLAPQEKGYFVLNDILHLQDEEQSHSHQTAMLGHSNFELNASTPVPEPAVSESAHARETQENEATISVHPEESETVDKYSIPEPQQQISEGDDRDEEEIPVDEPVASLVSASNLQDQPLPVEEPIREQPKHTYASIVRVAKWQPGPAVPPQSTVAKGTPAQSEWHQAQQAVPQQSYSGPERSTAEVEDAAVLDDEGEVKSVYVRNLPSSATASELEQEFKNFGRIKRDGVLIKSRKDAGVYYAFVEFEDIVGVQNALKASPILFGGRNIYVEERRPGSLAARGSAGFLVVRTVIVHTGSVSRSVTEGFLKEMGIEWGRGRGRGGYQSEAPRGRFGSRTFGRGGTQDGGERGDYNTRLRGNGYHQRGPRQERGILGSQVSRNGQGLSDAAA</sequence>
<dbReference type="SUPFAM" id="SSF54427">
    <property type="entry name" value="NTF2-like"/>
    <property type="match status" value="1"/>
</dbReference>
<comment type="caution">
    <text evidence="6">The sequence shown here is derived from an EMBL/GenBank/DDBJ whole genome shotgun (WGS) entry which is preliminary data.</text>
</comment>
<dbReference type="InterPro" id="IPR012677">
    <property type="entry name" value="Nucleotide-bd_a/b_plait_sf"/>
</dbReference>
<dbReference type="GO" id="GO:1990904">
    <property type="term" value="C:ribonucleoprotein complex"/>
    <property type="evidence" value="ECO:0007669"/>
    <property type="project" value="TreeGrafter"/>
</dbReference>
<dbReference type="PANTHER" id="PTHR10693:SF58">
    <property type="entry name" value="OS02G0131700 PROTEIN"/>
    <property type="match status" value="1"/>
</dbReference>